<evidence type="ECO:0000256" key="1">
    <source>
        <dbReference type="SAM" id="SignalP"/>
    </source>
</evidence>
<comment type="caution">
    <text evidence="2">The sequence shown here is derived from an EMBL/GenBank/DDBJ whole genome shotgun (WGS) entry which is preliminary data.</text>
</comment>
<dbReference type="AlphaFoldDB" id="A0A7K0FSQ3"/>
<proteinExistence type="predicted"/>
<evidence type="ECO:0008006" key="4">
    <source>
        <dbReference type="Google" id="ProtNLM"/>
    </source>
</evidence>
<keyword evidence="1" id="KW-0732">Signal</keyword>
<reference evidence="2 3" key="1">
    <citation type="submission" date="2019-11" db="EMBL/GenBank/DDBJ databases">
        <authorList>
            <person name="Cheng Q."/>
            <person name="Yang Z."/>
        </authorList>
    </citation>
    <scope>NUCLEOTIDE SEQUENCE [LARGE SCALE GENOMIC DNA]</scope>
    <source>
        <strain evidence="2 3">HX-22-1</strain>
    </source>
</reference>
<protein>
    <recommendedName>
        <fullName evidence="4">Alpha-L-arabinofuranosidase</fullName>
    </recommendedName>
</protein>
<dbReference type="PROSITE" id="PS51257">
    <property type="entry name" value="PROKAR_LIPOPROTEIN"/>
    <property type="match status" value="1"/>
</dbReference>
<feature type="signal peptide" evidence="1">
    <location>
        <begin position="1"/>
        <end position="20"/>
    </location>
</feature>
<dbReference type="Gene3D" id="3.20.20.80">
    <property type="entry name" value="Glycosidases"/>
    <property type="match status" value="1"/>
</dbReference>
<dbReference type="RefSeq" id="WP_154288854.1">
    <property type="nucleotide sequence ID" value="NZ_WKJI01000008.1"/>
</dbReference>
<dbReference type="Proteomes" id="UP000462931">
    <property type="component" value="Unassembled WGS sequence"/>
</dbReference>
<gene>
    <name evidence="2" type="ORF">GJJ64_16475</name>
</gene>
<evidence type="ECO:0000313" key="2">
    <source>
        <dbReference type="EMBL" id="MRX48793.1"/>
    </source>
</evidence>
<sequence length="502" mass="57021">MKKIGIQFLIISFLAITACAQEIQLSKGMSHNIKSNYVGLNGNVGTNNMPWDNNNLLNGFVKSGARTIRYPAGTIANTWDWDRGWIDPTVPDSLLINWVVAEGWKNFKISYPLENFKKAIDASKAEPVYVLNMLSKDLEHSLRGLRRAKALGLPVRYVEMGNELYFNLKLEMSRFPTPEDYGKTCYEWIKAIKEEFPEVKCAVVSWEAVRSERHKNWTERVLKYATNADAVIFHVYTPFGLDGAQERTNNQAGQEGLTTGGNLSNNLKLRQQQELALLHVDSNFYKMMLKALEVANRHKEMRVPLDKKIWATEFNVRADNSAIRGTWANTLFISTFYLAFLKNPQIEITHLHNIIGPIFGALYNNDRGFSHLQNEKIVSKPWSLSAGGLAMKTFAQLTQTGGEATEIIFKNNTLLASTHHQSLEALQGWIISHPSSSRAIIINFSSQKRKITIPDFLYKHHYNMQSAALQHYVMDTEGLKMITGITNKELILEPYSITTFLK</sequence>
<name>A0A7K0FSQ3_9SPHI</name>
<organism evidence="2 3">
    <name type="scientific">Pedobacter puniceum</name>
    <dbReference type="NCBI Taxonomy" id="2666136"/>
    <lineage>
        <taxon>Bacteria</taxon>
        <taxon>Pseudomonadati</taxon>
        <taxon>Bacteroidota</taxon>
        <taxon>Sphingobacteriia</taxon>
        <taxon>Sphingobacteriales</taxon>
        <taxon>Sphingobacteriaceae</taxon>
        <taxon>Pedobacter</taxon>
    </lineage>
</organism>
<dbReference type="InterPro" id="IPR017853">
    <property type="entry name" value="GH"/>
</dbReference>
<dbReference type="SUPFAM" id="SSF51445">
    <property type="entry name" value="(Trans)glycosidases"/>
    <property type="match status" value="1"/>
</dbReference>
<keyword evidence="3" id="KW-1185">Reference proteome</keyword>
<accession>A0A7K0FSQ3</accession>
<feature type="chain" id="PRO_5029536722" description="Alpha-L-arabinofuranosidase" evidence="1">
    <location>
        <begin position="21"/>
        <end position="502"/>
    </location>
</feature>
<dbReference type="EMBL" id="WKJI01000008">
    <property type="protein sequence ID" value="MRX48793.1"/>
    <property type="molecule type" value="Genomic_DNA"/>
</dbReference>
<evidence type="ECO:0000313" key="3">
    <source>
        <dbReference type="Proteomes" id="UP000462931"/>
    </source>
</evidence>